<evidence type="ECO:0000313" key="3">
    <source>
        <dbReference type="Proteomes" id="UP000236738"/>
    </source>
</evidence>
<name>A0A1H6BJ24_9FLAO</name>
<reference evidence="3" key="1">
    <citation type="submission" date="2016-10" db="EMBL/GenBank/DDBJ databases">
        <authorList>
            <person name="Varghese N."/>
            <person name="Submissions S."/>
        </authorList>
    </citation>
    <scope>NUCLEOTIDE SEQUENCE [LARGE SCALE GENOMIC DNA]</scope>
    <source>
        <strain evidence="3">DSM 21580</strain>
    </source>
</reference>
<keyword evidence="1" id="KW-0732">Signal</keyword>
<dbReference type="RefSeq" id="WP_146063331.1">
    <property type="nucleotide sequence ID" value="NZ_FNUS01000008.1"/>
</dbReference>
<feature type="signal peptide" evidence="1">
    <location>
        <begin position="1"/>
        <end position="24"/>
    </location>
</feature>
<accession>A0A1H6BJ24</accession>
<evidence type="ECO:0000256" key="1">
    <source>
        <dbReference type="SAM" id="SignalP"/>
    </source>
</evidence>
<proteinExistence type="predicted"/>
<dbReference type="AlphaFoldDB" id="A0A1H6BJ24"/>
<evidence type="ECO:0000313" key="2">
    <source>
        <dbReference type="EMBL" id="SEG60710.1"/>
    </source>
</evidence>
<sequence>MTTTTITKRIVLFALLFIAQLSFAQVFNMTYADGITKEKALANSRFYEEDIAKYDYTFEKSNVISPENYEIYWSKPDKKGGLLKVRMGYHFEEKGMKIEIINALYSTNGKVIAITQNDPLPAVKNVYDANKNLFVDVFMKYINLNE</sequence>
<dbReference type="EMBL" id="FNUS01000008">
    <property type="protein sequence ID" value="SEG60710.1"/>
    <property type="molecule type" value="Genomic_DNA"/>
</dbReference>
<gene>
    <name evidence="2" type="ORF">SAMN05421847_2925</name>
</gene>
<organism evidence="2 3">
    <name type="scientific">Halpernia humi</name>
    <dbReference type="NCBI Taxonomy" id="493375"/>
    <lineage>
        <taxon>Bacteria</taxon>
        <taxon>Pseudomonadati</taxon>
        <taxon>Bacteroidota</taxon>
        <taxon>Flavobacteriia</taxon>
        <taxon>Flavobacteriales</taxon>
        <taxon>Weeksellaceae</taxon>
        <taxon>Chryseobacterium group</taxon>
        <taxon>Halpernia</taxon>
    </lineage>
</organism>
<feature type="chain" id="PRO_5009293786" evidence="1">
    <location>
        <begin position="25"/>
        <end position="146"/>
    </location>
</feature>
<dbReference type="Proteomes" id="UP000236738">
    <property type="component" value="Unassembled WGS sequence"/>
</dbReference>
<keyword evidence="3" id="KW-1185">Reference proteome</keyword>
<protein>
    <submittedName>
        <fullName evidence="2">Uncharacterized protein</fullName>
    </submittedName>
</protein>